<evidence type="ECO:0000313" key="12">
    <source>
        <dbReference type="Proteomes" id="UP000195402"/>
    </source>
</evidence>
<dbReference type="InterPro" id="IPR044778">
    <property type="entry name" value="MFS_STP/MST-like_plant"/>
</dbReference>
<dbReference type="PROSITE" id="PS50850">
    <property type="entry name" value="MFS"/>
    <property type="match status" value="1"/>
</dbReference>
<dbReference type="Gene3D" id="1.20.1250.20">
    <property type="entry name" value="MFS general substrate transporter like domains"/>
    <property type="match status" value="3"/>
</dbReference>
<evidence type="ECO:0000256" key="3">
    <source>
        <dbReference type="ARBA" id="ARBA00022448"/>
    </source>
</evidence>
<reference evidence="11 12" key="1">
    <citation type="journal article" date="2017" name="Mol. Plant">
        <title>The Genome of Medicinal Plant Macleaya cordata Provides New Insights into Benzylisoquinoline Alkaloids Metabolism.</title>
        <authorList>
            <person name="Liu X."/>
            <person name="Liu Y."/>
            <person name="Huang P."/>
            <person name="Ma Y."/>
            <person name="Qing Z."/>
            <person name="Tang Q."/>
            <person name="Cao H."/>
            <person name="Cheng P."/>
            <person name="Zheng Y."/>
            <person name="Yuan Z."/>
            <person name="Zhou Y."/>
            <person name="Liu J."/>
            <person name="Tang Z."/>
            <person name="Zhuo Y."/>
            <person name="Zhang Y."/>
            <person name="Yu L."/>
            <person name="Huang J."/>
            <person name="Yang P."/>
            <person name="Peng Q."/>
            <person name="Zhang J."/>
            <person name="Jiang W."/>
            <person name="Zhang Z."/>
            <person name="Lin K."/>
            <person name="Ro D.K."/>
            <person name="Chen X."/>
            <person name="Xiong X."/>
            <person name="Shang Y."/>
            <person name="Huang S."/>
            <person name="Zeng J."/>
        </authorList>
    </citation>
    <scope>NUCLEOTIDE SEQUENCE [LARGE SCALE GENOMIC DNA]</scope>
    <source>
        <strain evidence="12">cv. BLH2017</strain>
        <tissue evidence="11">Root</tissue>
    </source>
</reference>
<dbReference type="CDD" id="cd17361">
    <property type="entry name" value="MFS_STP"/>
    <property type="match status" value="1"/>
</dbReference>
<keyword evidence="12" id="KW-1185">Reference proteome</keyword>
<evidence type="ECO:0000256" key="2">
    <source>
        <dbReference type="ARBA" id="ARBA00010992"/>
    </source>
</evidence>
<evidence type="ECO:0000256" key="9">
    <source>
        <dbReference type="SAM" id="Phobius"/>
    </source>
</evidence>
<protein>
    <submittedName>
        <fullName evidence="11">Sugar/inositol transporter</fullName>
    </submittedName>
</protein>
<gene>
    <name evidence="11" type="ORF">BVC80_9013g27</name>
</gene>
<evidence type="ECO:0000256" key="1">
    <source>
        <dbReference type="ARBA" id="ARBA00004141"/>
    </source>
</evidence>
<feature type="transmembrane region" description="Helical" evidence="9">
    <location>
        <begin position="31"/>
        <end position="54"/>
    </location>
</feature>
<dbReference type="Pfam" id="PF00083">
    <property type="entry name" value="Sugar_tr"/>
    <property type="match status" value="2"/>
</dbReference>
<proteinExistence type="inferred from homology"/>
<dbReference type="GO" id="GO:0015293">
    <property type="term" value="F:symporter activity"/>
    <property type="evidence" value="ECO:0007669"/>
    <property type="project" value="UniProtKB-KW"/>
</dbReference>
<feature type="transmembrane region" description="Helical" evidence="9">
    <location>
        <begin position="208"/>
        <end position="232"/>
    </location>
</feature>
<dbReference type="InterPro" id="IPR036259">
    <property type="entry name" value="MFS_trans_sf"/>
</dbReference>
<dbReference type="PANTHER" id="PTHR23500:SF472">
    <property type="entry name" value="SUGAR TRANSPORT PROTEIN 6"/>
    <property type="match status" value="1"/>
</dbReference>
<dbReference type="InterPro" id="IPR005829">
    <property type="entry name" value="Sugar_transporter_CS"/>
</dbReference>
<comment type="subcellular location">
    <subcellularLocation>
        <location evidence="1">Membrane</location>
        <topology evidence="1">Multi-pass membrane protein</topology>
    </subcellularLocation>
</comment>
<evidence type="ECO:0000256" key="7">
    <source>
        <dbReference type="ARBA" id="ARBA00022989"/>
    </source>
</evidence>
<dbReference type="PRINTS" id="PR00171">
    <property type="entry name" value="SUGRTRNSPORT"/>
</dbReference>
<dbReference type="InterPro" id="IPR045262">
    <property type="entry name" value="STP/PLT_plant"/>
</dbReference>
<dbReference type="PANTHER" id="PTHR23500">
    <property type="entry name" value="SOLUTE CARRIER FAMILY 2, FACILITATED GLUCOSE TRANSPORTER"/>
    <property type="match status" value="1"/>
</dbReference>
<evidence type="ECO:0000313" key="11">
    <source>
        <dbReference type="EMBL" id="OVA12575.1"/>
    </source>
</evidence>
<keyword evidence="4" id="KW-0762">Sugar transport</keyword>
<evidence type="ECO:0000259" key="10">
    <source>
        <dbReference type="PROSITE" id="PS50850"/>
    </source>
</evidence>
<feature type="transmembrane region" description="Helical" evidence="9">
    <location>
        <begin position="324"/>
        <end position="345"/>
    </location>
</feature>
<dbReference type="OrthoDB" id="5296287at2759"/>
<dbReference type="GO" id="GO:0016020">
    <property type="term" value="C:membrane"/>
    <property type="evidence" value="ECO:0007669"/>
    <property type="project" value="UniProtKB-SubCell"/>
</dbReference>
<dbReference type="OMA" id="MPSEMFP"/>
<dbReference type="SUPFAM" id="SSF103473">
    <property type="entry name" value="MFS general substrate transporter"/>
    <property type="match status" value="1"/>
</dbReference>
<evidence type="ECO:0000256" key="4">
    <source>
        <dbReference type="ARBA" id="ARBA00022597"/>
    </source>
</evidence>
<comment type="similarity">
    <text evidence="2">Belongs to the major facilitator superfamily. Sugar transporter (TC 2.A.1.1) family.</text>
</comment>
<sequence length="378" mass="42396">MDDFLLKFFPAVYEKKQRVNENDYCMFENQFIHLFTSSVYLAAHVSSFFASMVFSKMGRKITMLVASAFYTIGTVLISVARSLEQLIIGRVLLGFGVGFGNMAIPLVLSEIAPVNYRGAVNILFQLFVTIGIFCANFVNYFVSNIHPWGWRLAGFPGLLLYVCSIVVHETPTSFIDAEFNQIIVASQLSPQVKNPFKKLTNPSTRPPLVNAIMLQVFQQFTGINAIMFYAPVLFQTVGIFKNDASLLSSVIIGIVYVISAMVSIKTIDKFGRRALLLQACCQMFITPCIIGGILLAADLKITNSLGSGEGIALAFLPMMCHMHAGIFFFFAAWILIMGLFTLFLLPETKNIPIDEMAESVWKQHWFWKRYMVDQVIQV</sequence>
<feature type="domain" description="Major facilitator superfamily (MFS) profile" evidence="10">
    <location>
        <begin position="1"/>
        <end position="378"/>
    </location>
</feature>
<dbReference type="AlphaFoldDB" id="A0A200QQ68"/>
<keyword evidence="8 9" id="KW-0472">Membrane</keyword>
<evidence type="ECO:0000256" key="8">
    <source>
        <dbReference type="ARBA" id="ARBA00023136"/>
    </source>
</evidence>
<name>A0A200QQ68_MACCD</name>
<evidence type="ECO:0000256" key="6">
    <source>
        <dbReference type="ARBA" id="ARBA00022847"/>
    </source>
</evidence>
<accession>A0A200QQ68</accession>
<keyword evidence="7 9" id="KW-1133">Transmembrane helix</keyword>
<dbReference type="PROSITE" id="PS00216">
    <property type="entry name" value="SUGAR_TRANSPORT_1"/>
    <property type="match status" value="1"/>
</dbReference>
<feature type="transmembrane region" description="Helical" evidence="9">
    <location>
        <begin position="120"/>
        <end position="142"/>
    </location>
</feature>
<feature type="transmembrane region" description="Helical" evidence="9">
    <location>
        <begin position="86"/>
        <end position="108"/>
    </location>
</feature>
<dbReference type="Proteomes" id="UP000195402">
    <property type="component" value="Unassembled WGS sequence"/>
</dbReference>
<dbReference type="GO" id="GO:0015145">
    <property type="term" value="F:monosaccharide transmembrane transporter activity"/>
    <property type="evidence" value="ECO:0007669"/>
    <property type="project" value="InterPro"/>
</dbReference>
<organism evidence="11 12">
    <name type="scientific">Macleaya cordata</name>
    <name type="common">Five-seeded plume-poppy</name>
    <name type="synonym">Bocconia cordata</name>
    <dbReference type="NCBI Taxonomy" id="56857"/>
    <lineage>
        <taxon>Eukaryota</taxon>
        <taxon>Viridiplantae</taxon>
        <taxon>Streptophyta</taxon>
        <taxon>Embryophyta</taxon>
        <taxon>Tracheophyta</taxon>
        <taxon>Spermatophyta</taxon>
        <taxon>Magnoliopsida</taxon>
        <taxon>Ranunculales</taxon>
        <taxon>Papaveraceae</taxon>
        <taxon>Papaveroideae</taxon>
        <taxon>Macleaya</taxon>
    </lineage>
</organism>
<dbReference type="InterPro" id="IPR005828">
    <property type="entry name" value="MFS_sugar_transport-like"/>
</dbReference>
<comment type="caution">
    <text evidence="11">The sequence shown here is derived from an EMBL/GenBank/DDBJ whole genome shotgun (WGS) entry which is preliminary data.</text>
</comment>
<feature type="transmembrane region" description="Helical" evidence="9">
    <location>
        <begin position="244"/>
        <end position="262"/>
    </location>
</feature>
<dbReference type="InterPro" id="IPR020846">
    <property type="entry name" value="MFS_dom"/>
</dbReference>
<evidence type="ECO:0000256" key="5">
    <source>
        <dbReference type="ARBA" id="ARBA00022692"/>
    </source>
</evidence>
<feature type="transmembrane region" description="Helical" evidence="9">
    <location>
        <begin position="274"/>
        <end position="297"/>
    </location>
</feature>
<dbReference type="InParanoid" id="A0A200QQ68"/>
<keyword evidence="5 9" id="KW-0812">Transmembrane</keyword>
<keyword evidence="3" id="KW-0813">Transport</keyword>
<dbReference type="InterPro" id="IPR003663">
    <property type="entry name" value="Sugar/inositol_transpt"/>
</dbReference>
<feature type="transmembrane region" description="Helical" evidence="9">
    <location>
        <begin position="61"/>
        <end position="80"/>
    </location>
</feature>
<keyword evidence="6" id="KW-0769">Symport</keyword>
<dbReference type="EMBL" id="MVGT01001374">
    <property type="protein sequence ID" value="OVA12575.1"/>
    <property type="molecule type" value="Genomic_DNA"/>
</dbReference>
<feature type="transmembrane region" description="Helical" evidence="9">
    <location>
        <begin position="148"/>
        <end position="167"/>
    </location>
</feature>